<dbReference type="KEGG" id="gtt:GUITHDRAFT_61867"/>
<dbReference type="Proteomes" id="UP000011087">
    <property type="component" value="Unassembled WGS sequence"/>
</dbReference>
<evidence type="ECO:0000256" key="2">
    <source>
        <dbReference type="ARBA" id="ARBA00022692"/>
    </source>
</evidence>
<dbReference type="InterPro" id="IPR001054">
    <property type="entry name" value="A/G_cyclase"/>
</dbReference>
<evidence type="ECO:0000256" key="3">
    <source>
        <dbReference type="ARBA" id="ARBA00022741"/>
    </source>
</evidence>
<evidence type="ECO:0000256" key="5">
    <source>
        <dbReference type="ARBA" id="ARBA00023136"/>
    </source>
</evidence>
<feature type="non-terminal residue" evidence="8">
    <location>
        <position position="153"/>
    </location>
</feature>
<evidence type="ECO:0000259" key="7">
    <source>
        <dbReference type="PROSITE" id="PS50125"/>
    </source>
</evidence>
<evidence type="ECO:0000313" key="8">
    <source>
        <dbReference type="EMBL" id="EKX55053.1"/>
    </source>
</evidence>
<evidence type="ECO:0000256" key="4">
    <source>
        <dbReference type="ARBA" id="ARBA00022989"/>
    </source>
</evidence>
<evidence type="ECO:0000256" key="6">
    <source>
        <dbReference type="ARBA" id="ARBA00023239"/>
    </source>
</evidence>
<reference evidence="10" key="2">
    <citation type="submission" date="2012-11" db="EMBL/GenBank/DDBJ databases">
        <authorList>
            <person name="Kuo A."/>
            <person name="Curtis B.A."/>
            <person name="Tanifuji G."/>
            <person name="Burki F."/>
            <person name="Gruber A."/>
            <person name="Irimia M."/>
            <person name="Maruyama S."/>
            <person name="Arias M.C."/>
            <person name="Ball S.G."/>
            <person name="Gile G.H."/>
            <person name="Hirakawa Y."/>
            <person name="Hopkins J.F."/>
            <person name="Rensing S.A."/>
            <person name="Schmutz J."/>
            <person name="Symeonidi A."/>
            <person name="Elias M."/>
            <person name="Eveleigh R.J."/>
            <person name="Herman E.K."/>
            <person name="Klute M.J."/>
            <person name="Nakayama T."/>
            <person name="Obornik M."/>
            <person name="Reyes-Prieto A."/>
            <person name="Armbrust E.V."/>
            <person name="Aves S.J."/>
            <person name="Beiko R.G."/>
            <person name="Coutinho P."/>
            <person name="Dacks J.B."/>
            <person name="Durnford D.G."/>
            <person name="Fast N.M."/>
            <person name="Green B.R."/>
            <person name="Grisdale C."/>
            <person name="Hempe F."/>
            <person name="Henrissat B."/>
            <person name="Hoppner M.P."/>
            <person name="Ishida K.-I."/>
            <person name="Kim E."/>
            <person name="Koreny L."/>
            <person name="Kroth P.G."/>
            <person name="Liu Y."/>
            <person name="Malik S.-B."/>
            <person name="Maier U.G."/>
            <person name="McRose D."/>
            <person name="Mock T."/>
            <person name="Neilson J.A."/>
            <person name="Onodera N.T."/>
            <person name="Poole A.M."/>
            <person name="Pritham E.J."/>
            <person name="Richards T.A."/>
            <person name="Rocap G."/>
            <person name="Roy S.W."/>
            <person name="Sarai C."/>
            <person name="Schaack S."/>
            <person name="Shirato S."/>
            <person name="Slamovits C.H."/>
            <person name="Spencer D.F."/>
            <person name="Suzuki S."/>
            <person name="Worden A.Z."/>
            <person name="Zauner S."/>
            <person name="Barry K."/>
            <person name="Bell C."/>
            <person name="Bharti A.K."/>
            <person name="Crow J.A."/>
            <person name="Grimwood J."/>
            <person name="Kramer R."/>
            <person name="Lindquist E."/>
            <person name="Lucas S."/>
            <person name="Salamov A."/>
            <person name="McFadden G.I."/>
            <person name="Lane C.E."/>
            <person name="Keeling P.J."/>
            <person name="Gray M.W."/>
            <person name="Grigoriev I.V."/>
            <person name="Archibald J.M."/>
        </authorList>
    </citation>
    <scope>NUCLEOTIDE SEQUENCE</scope>
    <source>
        <strain evidence="10">CCMP2712</strain>
    </source>
</reference>
<dbReference type="RefSeq" id="XP_005842033.1">
    <property type="nucleotide sequence ID" value="XM_005841976.1"/>
</dbReference>
<keyword evidence="10" id="KW-1185">Reference proteome</keyword>
<dbReference type="PaxDb" id="55529-EKX55053"/>
<protein>
    <recommendedName>
        <fullName evidence="7">Guanylate cyclase domain-containing protein</fullName>
    </recommendedName>
</protein>
<feature type="domain" description="Guanylate cyclase" evidence="7">
    <location>
        <begin position="20"/>
        <end position="152"/>
    </location>
</feature>
<evidence type="ECO:0000313" key="9">
    <source>
        <dbReference type="EnsemblProtists" id="EKX55053"/>
    </source>
</evidence>
<reference evidence="8 10" key="1">
    <citation type="journal article" date="2012" name="Nature">
        <title>Algal genomes reveal evolutionary mosaicism and the fate of nucleomorphs.</title>
        <authorList>
            <consortium name="DOE Joint Genome Institute"/>
            <person name="Curtis B.A."/>
            <person name="Tanifuji G."/>
            <person name="Burki F."/>
            <person name="Gruber A."/>
            <person name="Irimia M."/>
            <person name="Maruyama S."/>
            <person name="Arias M.C."/>
            <person name="Ball S.G."/>
            <person name="Gile G.H."/>
            <person name="Hirakawa Y."/>
            <person name="Hopkins J.F."/>
            <person name="Kuo A."/>
            <person name="Rensing S.A."/>
            <person name="Schmutz J."/>
            <person name="Symeonidi A."/>
            <person name="Elias M."/>
            <person name="Eveleigh R.J."/>
            <person name="Herman E.K."/>
            <person name="Klute M.J."/>
            <person name="Nakayama T."/>
            <person name="Obornik M."/>
            <person name="Reyes-Prieto A."/>
            <person name="Armbrust E.V."/>
            <person name="Aves S.J."/>
            <person name="Beiko R.G."/>
            <person name="Coutinho P."/>
            <person name="Dacks J.B."/>
            <person name="Durnford D.G."/>
            <person name="Fast N.M."/>
            <person name="Green B.R."/>
            <person name="Grisdale C.J."/>
            <person name="Hempel F."/>
            <person name="Henrissat B."/>
            <person name="Hoppner M.P."/>
            <person name="Ishida K."/>
            <person name="Kim E."/>
            <person name="Koreny L."/>
            <person name="Kroth P.G."/>
            <person name="Liu Y."/>
            <person name="Malik S.B."/>
            <person name="Maier U.G."/>
            <person name="McRose D."/>
            <person name="Mock T."/>
            <person name="Neilson J.A."/>
            <person name="Onodera N.T."/>
            <person name="Poole A.M."/>
            <person name="Pritham E.J."/>
            <person name="Richards T.A."/>
            <person name="Rocap G."/>
            <person name="Roy S.W."/>
            <person name="Sarai C."/>
            <person name="Schaack S."/>
            <person name="Shirato S."/>
            <person name="Slamovits C.H."/>
            <person name="Spencer D.F."/>
            <person name="Suzuki S."/>
            <person name="Worden A.Z."/>
            <person name="Zauner S."/>
            <person name="Barry K."/>
            <person name="Bell C."/>
            <person name="Bharti A.K."/>
            <person name="Crow J.A."/>
            <person name="Grimwood J."/>
            <person name="Kramer R."/>
            <person name="Lindquist E."/>
            <person name="Lucas S."/>
            <person name="Salamov A."/>
            <person name="McFadden G.I."/>
            <person name="Lane C.E."/>
            <person name="Keeling P.J."/>
            <person name="Gray M.W."/>
            <person name="Grigoriev I.V."/>
            <person name="Archibald J.M."/>
        </authorList>
    </citation>
    <scope>NUCLEOTIDE SEQUENCE</scope>
    <source>
        <strain evidence="8 10">CCMP2712</strain>
    </source>
</reference>
<dbReference type="EMBL" id="JH992966">
    <property type="protein sequence ID" value="EKX55053.1"/>
    <property type="molecule type" value="Genomic_DNA"/>
</dbReference>
<dbReference type="EnsemblProtists" id="EKX55053">
    <property type="protein sequence ID" value="EKX55053"/>
    <property type="gene ID" value="GUITHDRAFT_61867"/>
</dbReference>
<dbReference type="OMA" id="MCQDVSV"/>
<dbReference type="InterPro" id="IPR029787">
    <property type="entry name" value="Nucleotide_cyclase"/>
</dbReference>
<dbReference type="CDD" id="cd07302">
    <property type="entry name" value="CHD"/>
    <property type="match status" value="1"/>
</dbReference>
<keyword evidence="4" id="KW-1133">Transmembrane helix</keyword>
<organism evidence="8">
    <name type="scientific">Guillardia theta (strain CCMP2712)</name>
    <name type="common">Cryptophyte</name>
    <dbReference type="NCBI Taxonomy" id="905079"/>
    <lineage>
        <taxon>Eukaryota</taxon>
        <taxon>Cryptophyceae</taxon>
        <taxon>Pyrenomonadales</taxon>
        <taxon>Geminigeraceae</taxon>
        <taxon>Guillardia</taxon>
    </lineage>
</organism>
<dbReference type="PANTHER" id="PTHR11920:SF335">
    <property type="entry name" value="GUANYLATE CYCLASE"/>
    <property type="match status" value="1"/>
</dbReference>
<dbReference type="Gene3D" id="3.30.70.1230">
    <property type="entry name" value="Nucleotide cyclase"/>
    <property type="match status" value="1"/>
</dbReference>
<dbReference type="HOGENOM" id="CLU_001072_6_1_1"/>
<dbReference type="GO" id="GO:0005886">
    <property type="term" value="C:plasma membrane"/>
    <property type="evidence" value="ECO:0007669"/>
    <property type="project" value="TreeGrafter"/>
</dbReference>
<keyword evidence="2" id="KW-0812">Transmembrane</keyword>
<dbReference type="SMART" id="SM00044">
    <property type="entry name" value="CYCc"/>
    <property type="match status" value="1"/>
</dbReference>
<dbReference type="Pfam" id="PF00211">
    <property type="entry name" value="Guanylate_cyc"/>
    <property type="match status" value="1"/>
</dbReference>
<dbReference type="AlphaFoldDB" id="L1K3V9"/>
<feature type="non-terminal residue" evidence="8">
    <location>
        <position position="1"/>
    </location>
</feature>
<accession>L1K3V9</accession>
<dbReference type="GO" id="GO:0001653">
    <property type="term" value="F:peptide receptor activity"/>
    <property type="evidence" value="ECO:0007669"/>
    <property type="project" value="TreeGrafter"/>
</dbReference>
<dbReference type="PANTHER" id="PTHR11920">
    <property type="entry name" value="GUANYLYL CYCLASE"/>
    <property type="match status" value="1"/>
</dbReference>
<evidence type="ECO:0000313" key="10">
    <source>
        <dbReference type="Proteomes" id="UP000011087"/>
    </source>
</evidence>
<keyword evidence="6" id="KW-0456">Lyase</keyword>
<dbReference type="InterPro" id="IPR050401">
    <property type="entry name" value="Cyclic_nucleotide_synthase"/>
</dbReference>
<dbReference type="GO" id="GO:0007168">
    <property type="term" value="P:receptor guanylyl cyclase signaling pathway"/>
    <property type="evidence" value="ECO:0007669"/>
    <property type="project" value="TreeGrafter"/>
</dbReference>
<dbReference type="PROSITE" id="PS50125">
    <property type="entry name" value="GUANYLATE_CYCLASE_2"/>
    <property type="match status" value="1"/>
</dbReference>
<dbReference type="GO" id="GO:0004016">
    <property type="term" value="F:adenylate cyclase activity"/>
    <property type="evidence" value="ECO:0007669"/>
    <property type="project" value="TreeGrafter"/>
</dbReference>
<dbReference type="eggNOG" id="KOG1023">
    <property type="taxonomic scope" value="Eukaryota"/>
</dbReference>
<reference evidence="9" key="3">
    <citation type="submission" date="2015-06" db="UniProtKB">
        <authorList>
            <consortium name="EnsemblProtists"/>
        </authorList>
    </citation>
    <scope>IDENTIFICATION</scope>
</reference>
<gene>
    <name evidence="8" type="ORF">GUITHDRAFT_61867</name>
</gene>
<keyword evidence="5" id="KW-0472">Membrane</keyword>
<proteinExistence type="predicted"/>
<dbReference type="GO" id="GO:0000166">
    <property type="term" value="F:nucleotide binding"/>
    <property type="evidence" value="ECO:0007669"/>
    <property type="project" value="UniProtKB-KW"/>
</dbReference>
<evidence type="ECO:0000256" key="1">
    <source>
        <dbReference type="ARBA" id="ARBA00004370"/>
    </source>
</evidence>
<dbReference type="OrthoDB" id="10258068at2759"/>
<dbReference type="SUPFAM" id="SSF55073">
    <property type="entry name" value="Nucleotide cyclase"/>
    <property type="match status" value="1"/>
</dbReference>
<name>L1K3V9_GUITC</name>
<keyword evidence="3" id="KW-0547">Nucleotide-binding</keyword>
<dbReference type="GO" id="GO:0035556">
    <property type="term" value="P:intracellular signal transduction"/>
    <property type="evidence" value="ECO:0007669"/>
    <property type="project" value="InterPro"/>
</dbReference>
<sequence length="153" mass="16748">VADALKAGKRVEPERKESVTIFFSDIVGFTTISSSLDPQKVSEMLDNLYMSFDELSKASGVFKVETIGDAYMAVTNLVEDQSSDHTLRIASFALKAIELAHRIPIDREDASRGFLNLRVGFHSGPVVASVVGARNPRYCLFGDTVNTASRMES</sequence>
<comment type="subcellular location">
    <subcellularLocation>
        <location evidence="1">Membrane</location>
    </subcellularLocation>
</comment>
<dbReference type="GeneID" id="17311551"/>
<dbReference type="GO" id="GO:0004383">
    <property type="term" value="F:guanylate cyclase activity"/>
    <property type="evidence" value="ECO:0007669"/>
    <property type="project" value="TreeGrafter"/>
</dbReference>